<proteinExistence type="predicted"/>
<dbReference type="EMBL" id="SRYB01000033">
    <property type="protein sequence ID" value="TGY76934.1"/>
    <property type="molecule type" value="Genomic_DNA"/>
</dbReference>
<reference evidence="1" key="1">
    <citation type="submission" date="2019-04" db="EMBL/GenBank/DDBJ databases">
        <title>Microbes associate with the intestines of laboratory mice.</title>
        <authorList>
            <person name="Navarre W."/>
            <person name="Wong E."/>
            <person name="Huang K."/>
            <person name="Tropini C."/>
            <person name="Ng K."/>
            <person name="Yu B."/>
        </authorList>
    </citation>
    <scope>NUCLEOTIDE SEQUENCE</scope>
    <source>
        <strain evidence="1">NM04_E33</strain>
    </source>
</reference>
<name>A0AC61RFW9_9BACT</name>
<protein>
    <submittedName>
        <fullName evidence="1">AhpC/TSA family protein</fullName>
    </submittedName>
</protein>
<evidence type="ECO:0000313" key="1">
    <source>
        <dbReference type="EMBL" id="TGY76934.1"/>
    </source>
</evidence>
<keyword evidence="2" id="KW-1185">Reference proteome</keyword>
<accession>A0AC61RFW9</accession>
<organism evidence="1 2">
    <name type="scientific">Lepagella muris</name>
    <dbReference type="NCBI Taxonomy" id="3032870"/>
    <lineage>
        <taxon>Bacteria</taxon>
        <taxon>Pseudomonadati</taxon>
        <taxon>Bacteroidota</taxon>
        <taxon>Bacteroidia</taxon>
        <taxon>Bacteroidales</taxon>
        <taxon>Muribaculaceae</taxon>
        <taxon>Lepagella</taxon>
    </lineage>
</organism>
<sequence length="333" mass="36907">MKRHIINFILAGAALISASCSQKETELEISLSDKFEGQTVELINFLDSTSIATATVENGKVRLSELPSEPVFASVLIDGRTRAFYITEPGLATLNDSTSTASGTPLNDSFAKMLSSLDSLENLDDADAYVEFVEKSYNDNKKNPIGSYFGIEWLKYADYNKVDSLLAEAPVNLKESSKAKYYQNFAKLRAATAPGQPFVDFEGETIDGVNTKFSSFVKPGVFTLVDFWASWCPYCIKELPEMSALYERWKDKGLEIVGVAVRDTPDDSKAAVNKHNITWPVILNTQRRPYDIYGFSGIPHHMLIGPDGKIISRDESLQQIDARLKTVLDNGAK</sequence>
<comment type="caution">
    <text evidence="1">The sequence shown here is derived from an EMBL/GenBank/DDBJ whole genome shotgun (WGS) entry which is preliminary data.</text>
</comment>
<evidence type="ECO:0000313" key="2">
    <source>
        <dbReference type="Proteomes" id="UP000306319"/>
    </source>
</evidence>
<gene>
    <name evidence="1" type="ORF">E5331_16615</name>
</gene>
<dbReference type="Proteomes" id="UP000306319">
    <property type="component" value="Unassembled WGS sequence"/>
</dbReference>